<proteinExistence type="predicted"/>
<dbReference type="InterPro" id="IPR004960">
    <property type="entry name" value="LipA_acyltrans"/>
</dbReference>
<protein>
    <submittedName>
        <fullName evidence="8">Lipid A biosynthesis acyltransferase</fullName>
    </submittedName>
</protein>
<evidence type="ECO:0000313" key="9">
    <source>
        <dbReference type="Proteomes" id="UP001204144"/>
    </source>
</evidence>
<reference evidence="8 9" key="1">
    <citation type="submission" date="2018-11" db="EMBL/GenBank/DDBJ databases">
        <title>Novel bacteria species description.</title>
        <authorList>
            <person name="Han J.-H."/>
        </authorList>
    </citation>
    <scope>NUCLEOTIDE SEQUENCE [LARGE SCALE GENOMIC DNA]</scope>
    <source>
        <strain evidence="8 9">KCTC23259</strain>
    </source>
</reference>
<dbReference type="GO" id="GO:0005886">
    <property type="term" value="C:plasma membrane"/>
    <property type="evidence" value="ECO:0007669"/>
    <property type="project" value="UniProtKB-SubCell"/>
</dbReference>
<evidence type="ECO:0000313" key="8">
    <source>
        <dbReference type="EMBL" id="MCP9761692.1"/>
    </source>
</evidence>
<comment type="subcellular location">
    <subcellularLocation>
        <location evidence="1">Cell inner membrane</location>
    </subcellularLocation>
</comment>
<name>A0AAE3KQZ3_9BACT</name>
<keyword evidence="7" id="KW-1133">Transmembrane helix</keyword>
<keyword evidence="7" id="KW-0812">Transmembrane</keyword>
<dbReference type="GO" id="GO:0016746">
    <property type="term" value="F:acyltransferase activity"/>
    <property type="evidence" value="ECO:0007669"/>
    <property type="project" value="UniProtKB-KW"/>
</dbReference>
<evidence type="ECO:0000256" key="6">
    <source>
        <dbReference type="ARBA" id="ARBA00023315"/>
    </source>
</evidence>
<feature type="transmembrane region" description="Helical" evidence="7">
    <location>
        <begin position="6"/>
        <end position="27"/>
    </location>
</feature>
<keyword evidence="6 8" id="KW-0012">Acyltransferase</keyword>
<keyword evidence="5 7" id="KW-0472">Membrane</keyword>
<evidence type="ECO:0000256" key="4">
    <source>
        <dbReference type="ARBA" id="ARBA00022679"/>
    </source>
</evidence>
<keyword evidence="2" id="KW-1003">Cell membrane</keyword>
<dbReference type="Pfam" id="PF03279">
    <property type="entry name" value="Lip_A_acyltrans"/>
    <property type="match status" value="1"/>
</dbReference>
<organism evidence="8 9">
    <name type="scientific">Lacihabitans soyangensis</name>
    <dbReference type="NCBI Taxonomy" id="869394"/>
    <lineage>
        <taxon>Bacteria</taxon>
        <taxon>Pseudomonadati</taxon>
        <taxon>Bacteroidota</taxon>
        <taxon>Cytophagia</taxon>
        <taxon>Cytophagales</taxon>
        <taxon>Leadbetterellaceae</taxon>
        <taxon>Lacihabitans</taxon>
    </lineage>
</organism>
<dbReference type="PANTHER" id="PTHR30606">
    <property type="entry name" value="LIPID A BIOSYNTHESIS LAUROYL ACYLTRANSFERASE"/>
    <property type="match status" value="1"/>
</dbReference>
<dbReference type="EMBL" id="RJUF01000002">
    <property type="protein sequence ID" value="MCP9761692.1"/>
    <property type="molecule type" value="Genomic_DNA"/>
</dbReference>
<dbReference type="GO" id="GO:0009247">
    <property type="term" value="P:glycolipid biosynthetic process"/>
    <property type="evidence" value="ECO:0007669"/>
    <property type="project" value="UniProtKB-ARBA"/>
</dbReference>
<dbReference type="RefSeq" id="WP_255035432.1">
    <property type="nucleotide sequence ID" value="NZ_RJUF01000002.1"/>
</dbReference>
<sequence>MQAIAFYILLPFLYFFSILPIKFLYIISRGFIYPVLYKLVGYRKKVVEQNLKNSFPEKSKEERESIASDFYKYLADMFVETIKSFTISEESLLEKIKLENTEILIPFFEANKNVVITLGHIGNYELIAKAMPFYLKHKVLVPYHKMSNDYFNNLFYKSRTAFGTVFFPTFDTFSSIKKDYRKAFAVTLANDQSAPPTKSFWTKFLNQDTTFFTGTEKIAQQFDYPVVFAHVTVPQKGHYTMTFELISDKSKSESEGFIMTKHAELLEKDIIAAPKYWLWTHKRWKHKMPAGVEYGFNFSRKS</sequence>
<evidence type="ECO:0000256" key="3">
    <source>
        <dbReference type="ARBA" id="ARBA00022519"/>
    </source>
</evidence>
<evidence type="ECO:0000256" key="5">
    <source>
        <dbReference type="ARBA" id="ARBA00023136"/>
    </source>
</evidence>
<keyword evidence="4" id="KW-0808">Transferase</keyword>
<evidence type="ECO:0000256" key="7">
    <source>
        <dbReference type="SAM" id="Phobius"/>
    </source>
</evidence>
<accession>A0AAE3KQZ3</accession>
<comment type="caution">
    <text evidence="8">The sequence shown here is derived from an EMBL/GenBank/DDBJ whole genome shotgun (WGS) entry which is preliminary data.</text>
</comment>
<evidence type="ECO:0000256" key="1">
    <source>
        <dbReference type="ARBA" id="ARBA00004533"/>
    </source>
</evidence>
<dbReference type="Proteomes" id="UP001204144">
    <property type="component" value="Unassembled WGS sequence"/>
</dbReference>
<keyword evidence="9" id="KW-1185">Reference proteome</keyword>
<keyword evidence="3" id="KW-0997">Cell inner membrane</keyword>
<dbReference type="CDD" id="cd07984">
    <property type="entry name" value="LPLAT_LABLAT-like"/>
    <property type="match status" value="1"/>
</dbReference>
<dbReference type="AlphaFoldDB" id="A0AAE3KQZ3"/>
<dbReference type="PANTHER" id="PTHR30606:SF10">
    <property type="entry name" value="PHOSPHATIDYLINOSITOL MANNOSIDE ACYLTRANSFERASE"/>
    <property type="match status" value="1"/>
</dbReference>
<gene>
    <name evidence="8" type="ORF">EGI31_01910</name>
</gene>
<evidence type="ECO:0000256" key="2">
    <source>
        <dbReference type="ARBA" id="ARBA00022475"/>
    </source>
</evidence>